<keyword evidence="1" id="KW-1015">Disulfide bond</keyword>
<protein>
    <recommendedName>
        <fullName evidence="2">Peptidase M12B propeptide domain-containing protein</fullName>
    </recommendedName>
</protein>
<reference evidence="3" key="2">
    <citation type="submission" date="2025-09" db="UniProtKB">
        <authorList>
            <consortium name="Ensembl"/>
        </authorList>
    </citation>
    <scope>IDENTIFICATION</scope>
</reference>
<feature type="domain" description="Peptidase M12B propeptide" evidence="2">
    <location>
        <begin position="81"/>
        <end position="177"/>
    </location>
</feature>
<sequence length="203" mass="22543">MKRLGLGTFFKVQGSEGPIRQRWRRARPCRRVLRSKVFPAWSTATSTAGKVALLVAYCFCFQQLKPSTSSSSSSELDTDQVVPRLLSGQEAHLSSDHTVLTLQRRGQRSLNSPRKEHSDPDNIILSLPAFGRNLYLNLTRDSTFLSKDFVVEERHSDQNASVSRLSTQQLCFYSGSIINHTDSLASLSTCSGLVNPSSFLTCS</sequence>
<evidence type="ECO:0000259" key="2">
    <source>
        <dbReference type="Pfam" id="PF01562"/>
    </source>
</evidence>
<dbReference type="Proteomes" id="UP000257200">
    <property type="component" value="Unplaced"/>
</dbReference>
<evidence type="ECO:0000313" key="3">
    <source>
        <dbReference type="Ensembl" id="ENSAPOP00000013387.1"/>
    </source>
</evidence>
<evidence type="ECO:0000256" key="1">
    <source>
        <dbReference type="ARBA" id="ARBA00023157"/>
    </source>
</evidence>
<dbReference type="InParanoid" id="A0A3Q1FBW6"/>
<reference evidence="3" key="1">
    <citation type="submission" date="2025-08" db="UniProtKB">
        <authorList>
            <consortium name="Ensembl"/>
        </authorList>
    </citation>
    <scope>IDENTIFICATION</scope>
</reference>
<keyword evidence="4" id="KW-1185">Reference proteome</keyword>
<dbReference type="Ensembl" id="ENSAPOT00000032389.1">
    <property type="protein sequence ID" value="ENSAPOP00000013387.1"/>
    <property type="gene ID" value="ENSAPOG00000000752.1"/>
</dbReference>
<accession>A0A3Q1FBW6</accession>
<dbReference type="PANTHER" id="PTHR11905:SF159">
    <property type="entry name" value="ADAM METALLOPROTEASE"/>
    <property type="match status" value="1"/>
</dbReference>
<organism evidence="3 4">
    <name type="scientific">Acanthochromis polyacanthus</name>
    <name type="common">spiny chromis</name>
    <dbReference type="NCBI Taxonomy" id="80966"/>
    <lineage>
        <taxon>Eukaryota</taxon>
        <taxon>Metazoa</taxon>
        <taxon>Chordata</taxon>
        <taxon>Craniata</taxon>
        <taxon>Vertebrata</taxon>
        <taxon>Euteleostomi</taxon>
        <taxon>Actinopterygii</taxon>
        <taxon>Neopterygii</taxon>
        <taxon>Teleostei</taxon>
        <taxon>Neoteleostei</taxon>
        <taxon>Acanthomorphata</taxon>
        <taxon>Ovalentaria</taxon>
        <taxon>Pomacentridae</taxon>
        <taxon>Acanthochromis</taxon>
    </lineage>
</organism>
<dbReference type="Pfam" id="PF01562">
    <property type="entry name" value="Pep_M12B_propep"/>
    <property type="match status" value="1"/>
</dbReference>
<dbReference type="AlphaFoldDB" id="A0A3Q1FBW6"/>
<proteinExistence type="predicted"/>
<dbReference type="STRING" id="80966.ENSAPOP00000013387"/>
<evidence type="ECO:0000313" key="4">
    <source>
        <dbReference type="Proteomes" id="UP000257200"/>
    </source>
</evidence>
<dbReference type="PANTHER" id="PTHR11905">
    <property type="entry name" value="ADAM A DISINTEGRIN AND METALLOPROTEASE DOMAIN"/>
    <property type="match status" value="1"/>
</dbReference>
<name>A0A3Q1FBW6_9TELE</name>
<dbReference type="InterPro" id="IPR002870">
    <property type="entry name" value="Peptidase_M12B_N"/>
</dbReference>